<sequence length="280" mass="30377">MPAKLLVIGVAGGATSPGDGEVTPPGDGEAADRHRAGAEGGSRRARTTSTRGSANVAPSSRGHGRATGIPAATRLLASAVRRQNHSEREAAQLRETNHSLREQLFHQQMAAAQRQANAEEHEGEPREQRAHTSQSQRQCDQSSSSSSNADEDEDTEIPTIDVMTKSGSRIEKKFGQPLLVTPCQQIDLKVVIRLLKLLLARISNHASSDPKNAKAAISSFIIPHQYARRSGQHPNGPNGSDKARDRRARATNCIKRGSSSADLWMDVQRIQPIHHGRRKQ</sequence>
<proteinExistence type="predicted"/>
<feature type="region of interest" description="Disordered" evidence="1">
    <location>
        <begin position="108"/>
        <end position="163"/>
    </location>
</feature>
<feature type="compositionally biased region" description="Low complexity" evidence="1">
    <location>
        <begin position="133"/>
        <end position="147"/>
    </location>
</feature>
<dbReference type="EMBL" id="AGNL01027790">
    <property type="protein sequence ID" value="EJK57586.1"/>
    <property type="molecule type" value="Genomic_DNA"/>
</dbReference>
<evidence type="ECO:0000313" key="3">
    <source>
        <dbReference type="Proteomes" id="UP000266841"/>
    </source>
</evidence>
<accession>K0S9J2</accession>
<keyword evidence="3" id="KW-1185">Reference proteome</keyword>
<feature type="region of interest" description="Disordered" evidence="1">
    <location>
        <begin position="227"/>
        <end position="248"/>
    </location>
</feature>
<feature type="region of interest" description="Disordered" evidence="1">
    <location>
        <begin position="1"/>
        <end position="89"/>
    </location>
</feature>
<organism evidence="2 3">
    <name type="scientific">Thalassiosira oceanica</name>
    <name type="common">Marine diatom</name>
    <dbReference type="NCBI Taxonomy" id="159749"/>
    <lineage>
        <taxon>Eukaryota</taxon>
        <taxon>Sar</taxon>
        <taxon>Stramenopiles</taxon>
        <taxon>Ochrophyta</taxon>
        <taxon>Bacillariophyta</taxon>
        <taxon>Coscinodiscophyceae</taxon>
        <taxon>Thalassiosirophycidae</taxon>
        <taxon>Thalassiosirales</taxon>
        <taxon>Thalassiosiraceae</taxon>
        <taxon>Thalassiosira</taxon>
    </lineage>
</organism>
<protein>
    <submittedName>
        <fullName evidence="2">Uncharacterized protein</fullName>
    </submittedName>
</protein>
<gene>
    <name evidence="2" type="ORF">THAOC_22355</name>
</gene>
<feature type="non-terminal residue" evidence="2">
    <location>
        <position position="280"/>
    </location>
</feature>
<feature type="compositionally biased region" description="Basic and acidic residues" evidence="1">
    <location>
        <begin position="117"/>
        <end position="130"/>
    </location>
</feature>
<evidence type="ECO:0000256" key="1">
    <source>
        <dbReference type="SAM" id="MobiDB-lite"/>
    </source>
</evidence>
<name>K0S9J2_THAOC</name>
<evidence type="ECO:0000313" key="2">
    <source>
        <dbReference type="EMBL" id="EJK57586.1"/>
    </source>
</evidence>
<dbReference type="AlphaFoldDB" id="K0S9J2"/>
<comment type="caution">
    <text evidence="2">The sequence shown here is derived from an EMBL/GenBank/DDBJ whole genome shotgun (WGS) entry which is preliminary data.</text>
</comment>
<dbReference type="Proteomes" id="UP000266841">
    <property type="component" value="Unassembled WGS sequence"/>
</dbReference>
<reference evidence="2 3" key="1">
    <citation type="journal article" date="2012" name="Genome Biol.">
        <title>Genome and low-iron response of an oceanic diatom adapted to chronic iron limitation.</title>
        <authorList>
            <person name="Lommer M."/>
            <person name="Specht M."/>
            <person name="Roy A.S."/>
            <person name="Kraemer L."/>
            <person name="Andreson R."/>
            <person name="Gutowska M.A."/>
            <person name="Wolf J."/>
            <person name="Bergner S.V."/>
            <person name="Schilhabel M.B."/>
            <person name="Klostermeier U.C."/>
            <person name="Beiko R.G."/>
            <person name="Rosenstiel P."/>
            <person name="Hippler M."/>
            <person name="Laroche J."/>
        </authorList>
    </citation>
    <scope>NUCLEOTIDE SEQUENCE [LARGE SCALE GENOMIC DNA]</scope>
    <source>
        <strain evidence="2 3">CCMP1005</strain>
    </source>
</reference>